<name>A0AAV0ID50_9ROSI</name>
<feature type="non-terminal residue" evidence="2">
    <location>
        <position position="90"/>
    </location>
</feature>
<sequence length="90" mass="9634">MMTARRNGVARGVGSHRPVRVSPPAWKIAGGKRVSSSSSSSSSILSGKKSVAAAASKDGATSLMIRNIPNHFQRFHLLQYLDTHCADENK</sequence>
<dbReference type="Proteomes" id="UP001154282">
    <property type="component" value="Unassembled WGS sequence"/>
</dbReference>
<accession>A0AAV0ID50</accession>
<evidence type="ECO:0000313" key="2">
    <source>
        <dbReference type="EMBL" id="CAI0395550.1"/>
    </source>
</evidence>
<evidence type="ECO:0000313" key="3">
    <source>
        <dbReference type="Proteomes" id="UP001154282"/>
    </source>
</evidence>
<comment type="caution">
    <text evidence="2">The sequence shown here is derived from an EMBL/GenBank/DDBJ whole genome shotgun (WGS) entry which is preliminary data.</text>
</comment>
<reference evidence="2" key="1">
    <citation type="submission" date="2022-08" db="EMBL/GenBank/DDBJ databases">
        <authorList>
            <person name="Gutierrez-Valencia J."/>
        </authorList>
    </citation>
    <scope>NUCLEOTIDE SEQUENCE</scope>
</reference>
<organism evidence="2 3">
    <name type="scientific">Linum tenue</name>
    <dbReference type="NCBI Taxonomy" id="586396"/>
    <lineage>
        <taxon>Eukaryota</taxon>
        <taxon>Viridiplantae</taxon>
        <taxon>Streptophyta</taxon>
        <taxon>Embryophyta</taxon>
        <taxon>Tracheophyta</taxon>
        <taxon>Spermatophyta</taxon>
        <taxon>Magnoliopsida</taxon>
        <taxon>eudicotyledons</taxon>
        <taxon>Gunneridae</taxon>
        <taxon>Pentapetalae</taxon>
        <taxon>rosids</taxon>
        <taxon>fabids</taxon>
        <taxon>Malpighiales</taxon>
        <taxon>Linaceae</taxon>
        <taxon>Linum</taxon>
    </lineage>
</organism>
<evidence type="ECO:0000256" key="1">
    <source>
        <dbReference type="SAM" id="MobiDB-lite"/>
    </source>
</evidence>
<gene>
    <name evidence="2" type="ORF">LITE_LOCUS8757</name>
</gene>
<dbReference type="AlphaFoldDB" id="A0AAV0ID50"/>
<protein>
    <submittedName>
        <fullName evidence="2">Uncharacterized protein</fullName>
    </submittedName>
</protein>
<proteinExistence type="predicted"/>
<feature type="region of interest" description="Disordered" evidence="1">
    <location>
        <begin position="1"/>
        <end position="51"/>
    </location>
</feature>
<dbReference type="EMBL" id="CAMGYJ010000003">
    <property type="protein sequence ID" value="CAI0395550.1"/>
    <property type="molecule type" value="Genomic_DNA"/>
</dbReference>
<keyword evidence="3" id="KW-1185">Reference proteome</keyword>
<feature type="compositionally biased region" description="Low complexity" evidence="1">
    <location>
        <begin position="35"/>
        <end position="51"/>
    </location>
</feature>